<dbReference type="InterPro" id="IPR036852">
    <property type="entry name" value="Peptidase_S8/S53_dom_sf"/>
</dbReference>
<comment type="similarity">
    <text evidence="1 5">Belongs to the peptidase S8 family.</text>
</comment>
<evidence type="ECO:0000256" key="2">
    <source>
        <dbReference type="ARBA" id="ARBA00022670"/>
    </source>
</evidence>
<proteinExistence type="inferred from homology"/>
<dbReference type="PROSITE" id="PS51892">
    <property type="entry name" value="SUBTILASE"/>
    <property type="match status" value="1"/>
</dbReference>
<dbReference type="PANTHER" id="PTHR43806">
    <property type="entry name" value="PEPTIDASE S8"/>
    <property type="match status" value="1"/>
</dbReference>
<dbReference type="EMBL" id="JADOGI010000080">
    <property type="protein sequence ID" value="MBF8188998.1"/>
    <property type="molecule type" value="Genomic_DNA"/>
</dbReference>
<evidence type="ECO:0000313" key="9">
    <source>
        <dbReference type="Proteomes" id="UP000605361"/>
    </source>
</evidence>
<evidence type="ECO:0000256" key="6">
    <source>
        <dbReference type="SAM" id="SignalP"/>
    </source>
</evidence>
<keyword evidence="4 5" id="KW-0720">Serine protease</keyword>
<sequence length="397" mass="40531">MSRLMRLPLVLLLAGLLVGVASPVVSDDGDDDVGIDRDIDRGADLGAAARAGQWHLGALRLPEAWRLSKGEDVIVAVLDTGVNGRHPDLAGAVTTGPDLTEAGRTLWGPHGTAMASLIAGRGHGDGRGVLGVAPASEVLSIRVTLENGDPRREKQRSAGHDALARGIRYAVDHGAEVISMSLGGGSGAWEGSAAEEEAIQYAIGRGAVLVASSGNDGDTSNRKNFPAAYPGVIAVGAVDRRLQVAGFSNRQDYLCVVAPGTDIVTADAAGSYVVSDGTSSAAAMVAGIAALIKSAHPGLSPYHVRTAIELGTRRRPADGYSPAYGHGVANALLALRAAARLEVRASGVPGPGAYFGAGPPGQAPPSRAPVVAGMLMLAAAMSVRVIMAHRRRGRDSV</sequence>
<evidence type="ECO:0000259" key="7">
    <source>
        <dbReference type="Pfam" id="PF00082"/>
    </source>
</evidence>
<feature type="active site" description="Charge relay system" evidence="5">
    <location>
        <position position="110"/>
    </location>
</feature>
<keyword evidence="2 5" id="KW-0645">Protease</keyword>
<keyword evidence="6" id="KW-0732">Signal</keyword>
<gene>
    <name evidence="8" type="ORF">ITP53_25340</name>
</gene>
<keyword evidence="9" id="KW-1185">Reference proteome</keyword>
<dbReference type="InterPro" id="IPR050131">
    <property type="entry name" value="Peptidase_S8_subtilisin-like"/>
</dbReference>
<dbReference type="RefSeq" id="WP_195897940.1">
    <property type="nucleotide sequence ID" value="NZ_JADOGI010000080.1"/>
</dbReference>
<feature type="active site" description="Charge relay system" evidence="5">
    <location>
        <position position="279"/>
    </location>
</feature>
<dbReference type="GO" id="GO:0006508">
    <property type="term" value="P:proteolysis"/>
    <property type="evidence" value="ECO:0007669"/>
    <property type="project" value="UniProtKB-KW"/>
</dbReference>
<organism evidence="8 9">
    <name type="scientific">Nonomuraea cypriaca</name>
    <dbReference type="NCBI Taxonomy" id="1187855"/>
    <lineage>
        <taxon>Bacteria</taxon>
        <taxon>Bacillati</taxon>
        <taxon>Actinomycetota</taxon>
        <taxon>Actinomycetes</taxon>
        <taxon>Streptosporangiales</taxon>
        <taxon>Streptosporangiaceae</taxon>
        <taxon>Nonomuraea</taxon>
    </lineage>
</organism>
<dbReference type="PANTHER" id="PTHR43806:SF11">
    <property type="entry name" value="CEREVISIN-RELATED"/>
    <property type="match status" value="1"/>
</dbReference>
<dbReference type="AlphaFoldDB" id="A0A931ABV7"/>
<dbReference type="Pfam" id="PF00082">
    <property type="entry name" value="Peptidase_S8"/>
    <property type="match status" value="1"/>
</dbReference>
<evidence type="ECO:0000256" key="4">
    <source>
        <dbReference type="ARBA" id="ARBA00022825"/>
    </source>
</evidence>
<protein>
    <submittedName>
        <fullName evidence="8">S8 family serine peptidase</fullName>
    </submittedName>
</protein>
<dbReference type="GO" id="GO:0004252">
    <property type="term" value="F:serine-type endopeptidase activity"/>
    <property type="evidence" value="ECO:0007669"/>
    <property type="project" value="UniProtKB-UniRule"/>
</dbReference>
<feature type="chain" id="PRO_5036884120" evidence="6">
    <location>
        <begin position="27"/>
        <end position="397"/>
    </location>
</feature>
<feature type="domain" description="Peptidase S8/S53" evidence="7">
    <location>
        <begin position="70"/>
        <end position="327"/>
    </location>
</feature>
<evidence type="ECO:0000256" key="1">
    <source>
        <dbReference type="ARBA" id="ARBA00011073"/>
    </source>
</evidence>
<dbReference type="InterPro" id="IPR015500">
    <property type="entry name" value="Peptidase_S8_subtilisin-rel"/>
</dbReference>
<reference evidence="8" key="1">
    <citation type="submission" date="2020-11" db="EMBL/GenBank/DDBJ databases">
        <title>Whole-genome analyses of Nonomuraea sp. K274.</title>
        <authorList>
            <person name="Veyisoglu A."/>
        </authorList>
    </citation>
    <scope>NUCLEOTIDE SEQUENCE</scope>
    <source>
        <strain evidence="8">K274</strain>
    </source>
</reference>
<feature type="signal peptide" evidence="6">
    <location>
        <begin position="1"/>
        <end position="26"/>
    </location>
</feature>
<dbReference type="Gene3D" id="3.40.50.200">
    <property type="entry name" value="Peptidase S8/S53 domain"/>
    <property type="match status" value="1"/>
</dbReference>
<dbReference type="InterPro" id="IPR023827">
    <property type="entry name" value="Peptidase_S8_Asp-AS"/>
</dbReference>
<comment type="caution">
    <text evidence="8">The sequence shown here is derived from an EMBL/GenBank/DDBJ whole genome shotgun (WGS) entry which is preliminary data.</text>
</comment>
<evidence type="ECO:0000256" key="3">
    <source>
        <dbReference type="ARBA" id="ARBA00022801"/>
    </source>
</evidence>
<dbReference type="InterPro" id="IPR000209">
    <property type="entry name" value="Peptidase_S8/S53_dom"/>
</dbReference>
<evidence type="ECO:0000256" key="5">
    <source>
        <dbReference type="PROSITE-ProRule" id="PRU01240"/>
    </source>
</evidence>
<dbReference type="SUPFAM" id="SSF52743">
    <property type="entry name" value="Subtilisin-like"/>
    <property type="match status" value="1"/>
</dbReference>
<keyword evidence="3 5" id="KW-0378">Hydrolase</keyword>
<accession>A0A931ABV7</accession>
<dbReference type="Proteomes" id="UP000605361">
    <property type="component" value="Unassembled WGS sequence"/>
</dbReference>
<dbReference type="PROSITE" id="PS00136">
    <property type="entry name" value="SUBTILASE_ASP"/>
    <property type="match status" value="1"/>
</dbReference>
<evidence type="ECO:0000313" key="8">
    <source>
        <dbReference type="EMBL" id="MBF8188998.1"/>
    </source>
</evidence>
<feature type="active site" description="Charge relay system" evidence="5">
    <location>
        <position position="79"/>
    </location>
</feature>
<dbReference type="PRINTS" id="PR00723">
    <property type="entry name" value="SUBTILISIN"/>
</dbReference>
<name>A0A931ABV7_9ACTN</name>